<proteinExistence type="predicted"/>
<comment type="caution">
    <text evidence="2">The sequence shown here is derived from an EMBL/GenBank/DDBJ whole genome shotgun (WGS) entry which is preliminary data.</text>
</comment>
<keyword evidence="2" id="KW-0472">Membrane</keyword>
<dbReference type="AlphaFoldDB" id="A0AAD7LRF2"/>
<accession>A0AAD7LRF2</accession>
<keyword evidence="2" id="KW-0812">Transmembrane</keyword>
<feature type="compositionally biased region" description="Basic and acidic residues" evidence="1">
    <location>
        <begin position="7"/>
        <end position="21"/>
    </location>
</feature>
<dbReference type="PANTHER" id="PTHR35469">
    <property type="entry name" value="TRANSMEMBRANE PROTEIN"/>
    <property type="match status" value="1"/>
</dbReference>
<feature type="region of interest" description="Disordered" evidence="1">
    <location>
        <begin position="1"/>
        <end position="86"/>
    </location>
</feature>
<gene>
    <name evidence="2" type="ORF">O6P43_018129</name>
</gene>
<sequence>MATNNNGREERKKRIMERGSDRMALITGRIQNIPLSPPPSPASAEYHHSRHESLPSAPSPLPGQHYMPTQFHKNGNPEDKNDASDTSLLKYDSSMEVSRGKSFVTGNQTVEPQIYNYDTSLDTMRPSLDQNTMRKPSAGTSLVQMASVDAKQLPEYRRQKPTIFSSRKLNSCILSSENTRASCSLVVALLVVLSYVDYPLLGINIVNSESIVASRPLYIVLLTDITIVLARLYIEKAKEFEEAEEERSFPNEDGHSWTGAVKVLERGLVVYQAIRGVFIDFSVYVVVVICGISLV</sequence>
<organism evidence="2 3">
    <name type="scientific">Quillaja saponaria</name>
    <name type="common">Soap bark tree</name>
    <dbReference type="NCBI Taxonomy" id="32244"/>
    <lineage>
        <taxon>Eukaryota</taxon>
        <taxon>Viridiplantae</taxon>
        <taxon>Streptophyta</taxon>
        <taxon>Embryophyta</taxon>
        <taxon>Tracheophyta</taxon>
        <taxon>Spermatophyta</taxon>
        <taxon>Magnoliopsida</taxon>
        <taxon>eudicotyledons</taxon>
        <taxon>Gunneridae</taxon>
        <taxon>Pentapetalae</taxon>
        <taxon>rosids</taxon>
        <taxon>fabids</taxon>
        <taxon>Fabales</taxon>
        <taxon>Quillajaceae</taxon>
        <taxon>Quillaja</taxon>
    </lineage>
</organism>
<protein>
    <submittedName>
        <fullName evidence="2">Transmembrane protein</fullName>
    </submittedName>
</protein>
<name>A0AAD7LRF2_QUISA</name>
<dbReference type="Proteomes" id="UP001163823">
    <property type="component" value="Chromosome 7"/>
</dbReference>
<evidence type="ECO:0000313" key="2">
    <source>
        <dbReference type="EMBL" id="KAJ7962979.1"/>
    </source>
</evidence>
<reference evidence="2" key="1">
    <citation type="journal article" date="2023" name="Science">
        <title>Elucidation of the pathway for biosynthesis of saponin adjuvants from the soapbark tree.</title>
        <authorList>
            <person name="Reed J."/>
            <person name="Orme A."/>
            <person name="El-Demerdash A."/>
            <person name="Owen C."/>
            <person name="Martin L.B.B."/>
            <person name="Misra R.C."/>
            <person name="Kikuchi S."/>
            <person name="Rejzek M."/>
            <person name="Martin A.C."/>
            <person name="Harkess A."/>
            <person name="Leebens-Mack J."/>
            <person name="Louveau T."/>
            <person name="Stephenson M.J."/>
            <person name="Osbourn A."/>
        </authorList>
    </citation>
    <scope>NUCLEOTIDE SEQUENCE</scope>
    <source>
        <strain evidence="2">S10</strain>
    </source>
</reference>
<keyword evidence="3" id="KW-1185">Reference proteome</keyword>
<dbReference type="KEGG" id="qsa:O6P43_018129"/>
<dbReference type="PANTHER" id="PTHR35469:SF5">
    <property type="entry name" value="TRANSMEMBRANE PROTEIN"/>
    <property type="match status" value="1"/>
</dbReference>
<evidence type="ECO:0000313" key="3">
    <source>
        <dbReference type="Proteomes" id="UP001163823"/>
    </source>
</evidence>
<dbReference type="EMBL" id="JARAOO010000007">
    <property type="protein sequence ID" value="KAJ7962979.1"/>
    <property type="molecule type" value="Genomic_DNA"/>
</dbReference>
<evidence type="ECO:0000256" key="1">
    <source>
        <dbReference type="SAM" id="MobiDB-lite"/>
    </source>
</evidence>